<dbReference type="AlphaFoldDB" id="A0A1U9KTK7"/>
<reference evidence="1 2" key="1">
    <citation type="submission" date="2016-03" db="EMBL/GenBank/DDBJ databases">
        <title>Acetic acid bacteria sequencing.</title>
        <authorList>
            <person name="Brandt J."/>
            <person name="Jakob F."/>
            <person name="Vogel R.F."/>
        </authorList>
    </citation>
    <scope>NUCLEOTIDE SEQUENCE [LARGE SCALE GENOMIC DNA]</scope>
    <source>
        <strain evidence="1 2">NBRC 101099</strain>
    </source>
</reference>
<organism evidence="1 2">
    <name type="scientific">Neoasaia chiangmaiensis</name>
    <dbReference type="NCBI Taxonomy" id="320497"/>
    <lineage>
        <taxon>Bacteria</taxon>
        <taxon>Pseudomonadati</taxon>
        <taxon>Pseudomonadota</taxon>
        <taxon>Alphaproteobacteria</taxon>
        <taxon>Acetobacterales</taxon>
        <taxon>Acetobacteraceae</taxon>
        <taxon>Neoasaia</taxon>
    </lineage>
</organism>
<evidence type="ECO:0000313" key="1">
    <source>
        <dbReference type="EMBL" id="AQS89186.1"/>
    </source>
</evidence>
<proteinExistence type="predicted"/>
<dbReference type="OrthoDB" id="8019751at2"/>
<dbReference type="KEGG" id="nch:A0U93_01450"/>
<accession>A0A1U9KTK7</accession>
<evidence type="ECO:0000313" key="2">
    <source>
        <dbReference type="Proteomes" id="UP000188604"/>
    </source>
</evidence>
<dbReference type="STRING" id="320497.A0U93_01450"/>
<keyword evidence="2" id="KW-1185">Reference proteome</keyword>
<name>A0A1U9KTK7_9PROT</name>
<protein>
    <submittedName>
        <fullName evidence="1">Uncharacterized protein</fullName>
    </submittedName>
</protein>
<dbReference type="Proteomes" id="UP000188604">
    <property type="component" value="Chromosome"/>
</dbReference>
<dbReference type="EMBL" id="CP014691">
    <property type="protein sequence ID" value="AQS89186.1"/>
    <property type="molecule type" value="Genomic_DNA"/>
</dbReference>
<sequence length="126" mass="13608">MQVLLNDDGKNATLRFLEGSGIDGEIELSVEQITQLIASLGRTRQAMVGNLPPPPIEGAKFSPVYRTNWALQIDALTEGSMLAFQHPAFGPIGLVLAPPDAEQVIKGLQRHRAMIHSTPDAARKPS</sequence>
<gene>
    <name evidence="1" type="ORF">A0U93_01450</name>
</gene>